<keyword evidence="2" id="KW-0472">Membrane</keyword>
<name>A0AAJ1X5D1_9RHOB</name>
<proteinExistence type="predicted"/>
<keyword evidence="2" id="KW-0812">Transmembrane</keyword>
<dbReference type="EMBL" id="JANFFA010000002">
    <property type="protein sequence ID" value="MDQ2094416.1"/>
    <property type="molecule type" value="Genomic_DNA"/>
</dbReference>
<dbReference type="Proteomes" id="UP001227162">
    <property type="component" value="Unassembled WGS sequence"/>
</dbReference>
<feature type="chain" id="PRO_5042614426" evidence="3">
    <location>
        <begin position="27"/>
        <end position="152"/>
    </location>
</feature>
<keyword evidence="3" id="KW-0732">Signal</keyword>
<protein>
    <submittedName>
        <fullName evidence="4">Uncharacterized protein</fullName>
    </submittedName>
</protein>
<keyword evidence="5" id="KW-1185">Reference proteome</keyword>
<evidence type="ECO:0000313" key="5">
    <source>
        <dbReference type="Proteomes" id="UP001227162"/>
    </source>
</evidence>
<evidence type="ECO:0000256" key="3">
    <source>
        <dbReference type="SAM" id="SignalP"/>
    </source>
</evidence>
<feature type="transmembrane region" description="Helical" evidence="2">
    <location>
        <begin position="34"/>
        <end position="51"/>
    </location>
</feature>
<feature type="coiled-coil region" evidence="1">
    <location>
        <begin position="76"/>
        <end position="112"/>
    </location>
</feature>
<reference evidence="4" key="2">
    <citation type="submission" date="2023-04" db="EMBL/GenBank/DDBJ databases">
        <title>'Rhodoalgimonas zhirmunskyi' gen. nov., isolated from a red alga.</title>
        <authorList>
            <person name="Nedashkovskaya O.I."/>
            <person name="Otstavnykh N.Y."/>
            <person name="Bystritskaya E.P."/>
            <person name="Balabanova L.A."/>
            <person name="Isaeva M.P."/>
        </authorList>
    </citation>
    <scope>NUCLEOTIDE SEQUENCE</scope>
    <source>
        <strain evidence="4">10Alg 79</strain>
    </source>
</reference>
<evidence type="ECO:0000256" key="2">
    <source>
        <dbReference type="SAM" id="Phobius"/>
    </source>
</evidence>
<keyword evidence="1" id="KW-0175">Coiled coil</keyword>
<reference evidence="4" key="1">
    <citation type="submission" date="2022-07" db="EMBL/GenBank/DDBJ databases">
        <authorList>
            <person name="Otstavnykh N."/>
            <person name="Isaeva M."/>
            <person name="Bystritskaya E."/>
        </authorList>
    </citation>
    <scope>NUCLEOTIDE SEQUENCE</scope>
    <source>
        <strain evidence="4">10Alg 79</strain>
    </source>
</reference>
<evidence type="ECO:0000313" key="4">
    <source>
        <dbReference type="EMBL" id="MDQ2094416.1"/>
    </source>
</evidence>
<gene>
    <name evidence="4" type="ORF">NOI20_09875</name>
</gene>
<comment type="caution">
    <text evidence="4">The sequence shown here is derived from an EMBL/GenBank/DDBJ whole genome shotgun (WGS) entry which is preliminary data.</text>
</comment>
<evidence type="ECO:0000256" key="1">
    <source>
        <dbReference type="SAM" id="Coils"/>
    </source>
</evidence>
<dbReference type="RefSeq" id="WP_317626015.1">
    <property type="nucleotide sequence ID" value="NZ_JANFFA010000002.1"/>
</dbReference>
<keyword evidence="2" id="KW-1133">Transmembrane helix</keyword>
<sequence>MSRKFITLVTASAIALSSLTATQAAASDKKLRQFIAGAAALVIIGSAINDSKARDRGHVTRQYHPNPHDRIRLQRERQHRQEMARLERQRELARIEARRERERREARLERQREYRRAEAHRAHRQERARSYIVIPRPLPERVRRHAFGHTNR</sequence>
<dbReference type="AlphaFoldDB" id="A0AAJ1X5D1"/>
<organism evidence="4 5">
    <name type="scientific">Rhodalgimonas zhirmunskyi</name>
    <dbReference type="NCBI Taxonomy" id="2964767"/>
    <lineage>
        <taxon>Bacteria</taxon>
        <taxon>Pseudomonadati</taxon>
        <taxon>Pseudomonadota</taxon>
        <taxon>Alphaproteobacteria</taxon>
        <taxon>Rhodobacterales</taxon>
        <taxon>Roseobacteraceae</taxon>
        <taxon>Rhodalgimonas</taxon>
    </lineage>
</organism>
<feature type="signal peptide" evidence="3">
    <location>
        <begin position="1"/>
        <end position="26"/>
    </location>
</feature>
<accession>A0AAJ1X5D1</accession>